<sequence length="214" mass="23831">MSFNNFSSDLQKNEVILIRFVALKLPPNADTSKGYSFVYFDSTQTEWKKSTELINSTKSAIGATVNQIYGKDKVLEECLESPTVMTVQSEEAEGGRGHSKGVALFDENTGFWLLHSVPNYPLLKAVSKISEKITEKMASANQIYGTTSSHKLSKLQWQWKLGGRAAGKDVGARCDEDKYHNSHAIQNQRCYTKITKHCAKFAAPFALKLAISKE</sequence>
<evidence type="ECO:0000256" key="2">
    <source>
        <dbReference type="ARBA" id="ARBA00022801"/>
    </source>
</evidence>
<dbReference type="InterPro" id="IPR004947">
    <property type="entry name" value="DNase_II"/>
</dbReference>
<comment type="similarity">
    <text evidence="1">Belongs to the DNase II family.</text>
</comment>
<gene>
    <name evidence="3" type="ORF">OESDEN_12226</name>
</gene>
<keyword evidence="4" id="KW-1185">Reference proteome</keyword>
<dbReference type="Pfam" id="PF03265">
    <property type="entry name" value="DNase_II"/>
    <property type="match status" value="1"/>
</dbReference>
<dbReference type="GO" id="GO:0006309">
    <property type="term" value="P:apoptotic DNA fragmentation"/>
    <property type="evidence" value="ECO:0007669"/>
    <property type="project" value="TreeGrafter"/>
</dbReference>
<keyword evidence="2" id="KW-0378">Hydrolase</keyword>
<organism evidence="3 4">
    <name type="scientific">Oesophagostomum dentatum</name>
    <name type="common">Nodular worm</name>
    <dbReference type="NCBI Taxonomy" id="61180"/>
    <lineage>
        <taxon>Eukaryota</taxon>
        <taxon>Metazoa</taxon>
        <taxon>Ecdysozoa</taxon>
        <taxon>Nematoda</taxon>
        <taxon>Chromadorea</taxon>
        <taxon>Rhabditida</taxon>
        <taxon>Rhabditina</taxon>
        <taxon>Rhabditomorpha</taxon>
        <taxon>Strongyloidea</taxon>
        <taxon>Strongylidae</taxon>
        <taxon>Oesophagostomum</taxon>
    </lineage>
</organism>
<evidence type="ECO:0000313" key="3">
    <source>
        <dbReference type="EMBL" id="KHJ87983.1"/>
    </source>
</evidence>
<accession>A0A0B1SRN2</accession>
<evidence type="ECO:0000256" key="1">
    <source>
        <dbReference type="ARBA" id="ARBA00007527"/>
    </source>
</evidence>
<evidence type="ECO:0000313" key="4">
    <source>
        <dbReference type="Proteomes" id="UP000053660"/>
    </source>
</evidence>
<protein>
    <submittedName>
        <fullName evidence="3">Deoxyribonuclease II</fullName>
    </submittedName>
</protein>
<dbReference type="PANTHER" id="PTHR10858:SF30">
    <property type="entry name" value="CELL-DEATH-RELATED NUCLEASE 7"/>
    <property type="match status" value="1"/>
</dbReference>
<dbReference type="AlphaFoldDB" id="A0A0B1SRN2"/>
<name>A0A0B1SRN2_OESDE</name>
<dbReference type="Proteomes" id="UP000053660">
    <property type="component" value="Unassembled WGS sequence"/>
</dbReference>
<dbReference type="EMBL" id="KN556663">
    <property type="protein sequence ID" value="KHJ87983.1"/>
    <property type="molecule type" value="Genomic_DNA"/>
</dbReference>
<dbReference type="PANTHER" id="PTHR10858">
    <property type="entry name" value="DEOXYRIBONUCLEASE II"/>
    <property type="match status" value="1"/>
</dbReference>
<reference evidence="3 4" key="1">
    <citation type="submission" date="2014-03" db="EMBL/GenBank/DDBJ databases">
        <title>Draft genome of the hookworm Oesophagostomum dentatum.</title>
        <authorList>
            <person name="Mitreva M."/>
        </authorList>
    </citation>
    <scope>NUCLEOTIDE SEQUENCE [LARGE SCALE GENOMIC DNA]</scope>
    <source>
        <strain evidence="3 4">OD-Hann</strain>
    </source>
</reference>
<dbReference type="OrthoDB" id="10261598at2759"/>
<proteinExistence type="inferred from homology"/>
<dbReference type="GO" id="GO:0004531">
    <property type="term" value="F:deoxyribonuclease II activity"/>
    <property type="evidence" value="ECO:0007669"/>
    <property type="project" value="InterPro"/>
</dbReference>